<dbReference type="EMBL" id="JACIEF010000002">
    <property type="protein sequence ID" value="MBB4108595.1"/>
    <property type="molecule type" value="Genomic_DNA"/>
</dbReference>
<evidence type="ECO:0000256" key="2">
    <source>
        <dbReference type="ARBA" id="ARBA00022448"/>
    </source>
</evidence>
<organism evidence="15 16">
    <name type="scientific">Pedobacter zeae</name>
    <dbReference type="NCBI Taxonomy" id="1737356"/>
    <lineage>
        <taxon>Bacteria</taxon>
        <taxon>Pseudomonadati</taxon>
        <taxon>Bacteroidota</taxon>
        <taxon>Sphingobacteriia</taxon>
        <taxon>Sphingobacteriales</taxon>
        <taxon>Sphingobacteriaceae</taxon>
        <taxon>Pedobacter</taxon>
    </lineage>
</organism>
<keyword evidence="12" id="KW-0732">Signal</keyword>
<evidence type="ECO:0000256" key="3">
    <source>
        <dbReference type="ARBA" id="ARBA00022452"/>
    </source>
</evidence>
<dbReference type="InterPro" id="IPR011662">
    <property type="entry name" value="Secretin/TonB_short_N"/>
</dbReference>
<dbReference type="GO" id="GO:0009279">
    <property type="term" value="C:cell outer membrane"/>
    <property type="evidence" value="ECO:0007669"/>
    <property type="project" value="UniProtKB-SubCell"/>
</dbReference>
<comment type="similarity">
    <text evidence="10 11">Belongs to the TonB-dependent receptor family.</text>
</comment>
<evidence type="ECO:0000256" key="6">
    <source>
        <dbReference type="ARBA" id="ARBA00023004"/>
    </source>
</evidence>
<dbReference type="InterPro" id="IPR012910">
    <property type="entry name" value="Plug_dom"/>
</dbReference>
<evidence type="ECO:0000256" key="10">
    <source>
        <dbReference type="PROSITE-ProRule" id="PRU01360"/>
    </source>
</evidence>
<evidence type="ECO:0000256" key="1">
    <source>
        <dbReference type="ARBA" id="ARBA00004571"/>
    </source>
</evidence>
<keyword evidence="6" id="KW-0408">Iron</keyword>
<evidence type="ECO:0000313" key="15">
    <source>
        <dbReference type="EMBL" id="MBB4108595.1"/>
    </source>
</evidence>
<sequence length="1097" mass="119772">MKLTIIIMTTLLMHVSASSFSQKLTYAAKNITVDRVFKEIEKQTNYRVLYATSTLNDAAKVNVNFKNTPLNEVIEYLLKDQQLTYNIEQNTVLIKKQERSFIDKIASVFTSSRFNGRIVDENNAPLVGATITVKGSKKYTVSGSTGAFVLDLEENDVLVISYIGYETKELKITRGILQSGVASLLDIKLSLSASSLDQVQVVGYGSTTKRNNTGAVSSITAEEIGKQTVENPLLALQGRIAGVQITQDNGLPGANTRMNIRGAYTGVSGAGYIPLYIIDGVPFTLFNGAQPATDNLNANGVSAANGGVSPFSVIAPEDIERIDILKDADATAIYGSRGSNGVVLITTKKGSKGKTAFNFNVNSGVSNVANYIPMMNTQEYLATRRAAFARSGVTPTTANALDLLVWDQNAYTDWQKYFIGHTGHTTNATGSVSGGNAQNSFLFSSTYRKQSTVFGGDFGATTFSNRLNAGHKSSDGRFNIDGSVNYTYMKNLLPSTDLSTIYNLAPNYPLYNANGSVNWTATSPLSYNQQTTNAQTTNLFSNLNLSYRIIDGLVVKANLGYTSTRLKQQQINPASSQNPNTARVSSLRYTDNDNNNYIIEPQAVYTTKIGEGNLEALIGTTFQQTKATGIFLTGTGFNNEKLINSLSSASSVVTSYSADAIYSYTAIFGRLNYNWQGKYIVDGTFRRDGSSRFGGNNKFGNFGAVGASWIFTQEDFMKNLSFLSFGKLRASYGVTGNDQIPNYGYLSLYTSTGSSNVYDGVGTYVPSNIQNPDLKWETNKKLDIALELGFLNDRILLKADYYRNRVSNLLNFITIPSQTGSTGYTANLNATVQTKGYEFELNTVNVIAGGFKWNTNLNLTISRNKLLAFDNLENTFYANTYVIGQPTDIRKFYKYTGVNPATGLPTYQDLNGDGSISFAGDRYVGYYGHPYFAGMNNSLSYKGFALDFMFQYNHRYGILNPTLSSSPAGINYNNMSTALLDRWGAVGDVALFPAASTVNDPSYGNLTSSDVNWGDASYLKLKTVSLNYTFPKAMASKLKLSNLGVYVQGQNLYTWAKQKYTYDPETTLPGTGPALGTGQYIAFPQVRTIVFGLNCSF</sequence>
<dbReference type="InterPro" id="IPR023997">
    <property type="entry name" value="TonB-dep_OMP_SusC/RagA_CS"/>
</dbReference>
<reference evidence="17" key="2">
    <citation type="journal article" date="2019" name="Int. J. Syst. Evol. Microbiol.">
        <title>The Global Catalogue of Microorganisms (GCM) 10K type strain sequencing project: providing services to taxonomists for standard genome sequencing and annotation.</title>
        <authorList>
            <consortium name="The Broad Institute Genomics Platform"/>
            <consortium name="The Broad Institute Genome Sequencing Center for Infectious Disease"/>
            <person name="Wu L."/>
            <person name="Ma J."/>
        </authorList>
    </citation>
    <scope>NUCLEOTIDE SEQUENCE [LARGE SCALE GENOMIC DNA]</scope>
    <source>
        <strain evidence="17">CGMCC 1.15287</strain>
    </source>
</reference>
<dbReference type="InterPro" id="IPR037066">
    <property type="entry name" value="Plug_dom_sf"/>
</dbReference>
<dbReference type="GO" id="GO:0006826">
    <property type="term" value="P:iron ion transport"/>
    <property type="evidence" value="ECO:0007669"/>
    <property type="project" value="UniProtKB-KW"/>
</dbReference>
<dbReference type="AlphaFoldDB" id="A0A7W6KBG2"/>
<keyword evidence="17" id="KW-1185">Reference proteome</keyword>
<feature type="domain" description="Secretin/TonB short N-terminal" evidence="13">
    <location>
        <begin position="46"/>
        <end position="97"/>
    </location>
</feature>
<comment type="subcellular location">
    <subcellularLocation>
        <location evidence="1 10">Cell outer membrane</location>
        <topology evidence="1 10">Multi-pass membrane protein</topology>
    </subcellularLocation>
</comment>
<dbReference type="SUPFAM" id="SSF49464">
    <property type="entry name" value="Carboxypeptidase regulatory domain-like"/>
    <property type="match status" value="1"/>
</dbReference>
<evidence type="ECO:0000256" key="8">
    <source>
        <dbReference type="ARBA" id="ARBA00023136"/>
    </source>
</evidence>
<dbReference type="Gene3D" id="2.60.40.1120">
    <property type="entry name" value="Carboxypeptidase-like, regulatory domain"/>
    <property type="match status" value="1"/>
</dbReference>
<dbReference type="InterPro" id="IPR036942">
    <property type="entry name" value="Beta-barrel_TonB_sf"/>
</dbReference>
<dbReference type="InterPro" id="IPR000531">
    <property type="entry name" value="Beta-barrel_TonB"/>
</dbReference>
<protein>
    <submittedName>
        <fullName evidence="14">SusC/RagA family TonB-linked outer membrane protein</fullName>
    </submittedName>
    <submittedName>
        <fullName evidence="15">TonB-linked SusC/RagA family outer membrane protein</fullName>
    </submittedName>
</protein>
<evidence type="ECO:0000256" key="7">
    <source>
        <dbReference type="ARBA" id="ARBA00023077"/>
    </source>
</evidence>
<dbReference type="InterPro" id="IPR008969">
    <property type="entry name" value="CarboxyPept-like_regulatory"/>
</dbReference>
<dbReference type="PROSITE" id="PS52016">
    <property type="entry name" value="TONB_DEPENDENT_REC_3"/>
    <property type="match status" value="1"/>
</dbReference>
<dbReference type="Pfam" id="PF07660">
    <property type="entry name" value="STN"/>
    <property type="match status" value="1"/>
</dbReference>
<name>A0A7W6KBG2_9SPHI</name>
<reference evidence="14" key="1">
    <citation type="journal article" date="2014" name="Int. J. Syst. Evol. Microbiol.">
        <title>Complete genome of a new Firmicutes species belonging to the dominant human colonic microbiota ('Ruminococcus bicirculans') reveals two chromosomes and a selective capacity to utilize plant glucans.</title>
        <authorList>
            <consortium name="NISC Comparative Sequencing Program"/>
            <person name="Wegmann U."/>
            <person name="Louis P."/>
            <person name="Goesmann A."/>
            <person name="Henrissat B."/>
            <person name="Duncan S.H."/>
            <person name="Flint H.J."/>
        </authorList>
    </citation>
    <scope>NUCLEOTIDE SEQUENCE</scope>
    <source>
        <strain evidence="14">CGMCC 1.15287</strain>
    </source>
</reference>
<gene>
    <name evidence="14" type="ORF">GCM10007422_00900</name>
    <name evidence="15" type="ORF">GGQ60_002576</name>
</gene>
<comment type="caution">
    <text evidence="15">The sequence shown here is derived from an EMBL/GenBank/DDBJ whole genome shotgun (WGS) entry which is preliminary data.</text>
</comment>
<dbReference type="NCBIfam" id="TIGR04056">
    <property type="entry name" value="OMP_RagA_SusC"/>
    <property type="match status" value="1"/>
</dbReference>
<dbReference type="Gene3D" id="2.170.130.10">
    <property type="entry name" value="TonB-dependent receptor, plug domain"/>
    <property type="match status" value="1"/>
</dbReference>
<accession>A0A7W6KBG2</accession>
<reference evidence="15 16" key="3">
    <citation type="submission" date="2020-08" db="EMBL/GenBank/DDBJ databases">
        <title>Genomic Encyclopedia of Type Strains, Phase IV (KMG-IV): sequencing the most valuable type-strain genomes for metagenomic binning, comparative biology and taxonomic classification.</title>
        <authorList>
            <person name="Goeker M."/>
        </authorList>
    </citation>
    <scope>NUCLEOTIDE SEQUENCE [LARGE SCALE GENOMIC DNA]</scope>
    <source>
        <strain evidence="15 16">DSM 100774</strain>
    </source>
</reference>
<dbReference type="Proteomes" id="UP000532273">
    <property type="component" value="Unassembled WGS sequence"/>
</dbReference>
<dbReference type="Pfam" id="PF07715">
    <property type="entry name" value="Plug"/>
    <property type="match status" value="1"/>
</dbReference>
<reference evidence="14" key="4">
    <citation type="submission" date="2024-05" db="EMBL/GenBank/DDBJ databases">
        <authorList>
            <person name="Sun Q."/>
            <person name="Zhou Y."/>
        </authorList>
    </citation>
    <scope>NUCLEOTIDE SEQUENCE</scope>
    <source>
        <strain evidence="14">CGMCC 1.15287</strain>
    </source>
</reference>
<dbReference type="EMBL" id="BMHZ01000001">
    <property type="protein sequence ID" value="GGG91782.1"/>
    <property type="molecule type" value="Genomic_DNA"/>
</dbReference>
<dbReference type="NCBIfam" id="TIGR04057">
    <property type="entry name" value="SusC_RagA_signa"/>
    <property type="match status" value="1"/>
</dbReference>
<dbReference type="SUPFAM" id="SSF56935">
    <property type="entry name" value="Porins"/>
    <property type="match status" value="1"/>
</dbReference>
<dbReference type="Gene3D" id="3.55.50.30">
    <property type="match status" value="1"/>
</dbReference>
<dbReference type="SMART" id="SM00965">
    <property type="entry name" value="STN"/>
    <property type="match status" value="1"/>
</dbReference>
<dbReference type="Gene3D" id="2.40.170.20">
    <property type="entry name" value="TonB-dependent receptor, beta-barrel domain"/>
    <property type="match status" value="1"/>
</dbReference>
<feature type="chain" id="PRO_5031545657" evidence="12">
    <location>
        <begin position="22"/>
        <end position="1097"/>
    </location>
</feature>
<keyword evidence="2 10" id="KW-0813">Transport</keyword>
<evidence type="ECO:0000313" key="16">
    <source>
        <dbReference type="Proteomes" id="UP000532273"/>
    </source>
</evidence>
<proteinExistence type="inferred from homology"/>
<evidence type="ECO:0000259" key="13">
    <source>
        <dbReference type="SMART" id="SM00965"/>
    </source>
</evidence>
<keyword evidence="7 11" id="KW-0798">TonB box</keyword>
<dbReference type="InterPro" id="IPR023996">
    <property type="entry name" value="TonB-dep_OMP_SusC/RagA"/>
</dbReference>
<evidence type="ECO:0000256" key="12">
    <source>
        <dbReference type="SAM" id="SignalP"/>
    </source>
</evidence>
<keyword evidence="3 10" id="KW-1134">Transmembrane beta strand</keyword>
<dbReference type="RefSeq" id="WP_183764439.1">
    <property type="nucleotide sequence ID" value="NZ_BMHZ01000001.1"/>
</dbReference>
<evidence type="ECO:0000256" key="9">
    <source>
        <dbReference type="ARBA" id="ARBA00023237"/>
    </source>
</evidence>
<feature type="signal peptide" evidence="12">
    <location>
        <begin position="1"/>
        <end position="21"/>
    </location>
</feature>
<dbReference type="Pfam" id="PF13715">
    <property type="entry name" value="CarbopepD_reg_2"/>
    <property type="match status" value="1"/>
</dbReference>
<dbReference type="Pfam" id="PF00593">
    <property type="entry name" value="TonB_dep_Rec_b-barrel"/>
    <property type="match status" value="1"/>
</dbReference>
<evidence type="ECO:0000313" key="17">
    <source>
        <dbReference type="Proteomes" id="UP000642938"/>
    </source>
</evidence>
<keyword evidence="8 10" id="KW-0472">Membrane</keyword>
<keyword evidence="4" id="KW-0406">Ion transport</keyword>
<keyword evidence="9 10" id="KW-0998">Cell outer membrane</keyword>
<evidence type="ECO:0000256" key="11">
    <source>
        <dbReference type="RuleBase" id="RU003357"/>
    </source>
</evidence>
<keyword evidence="5 10" id="KW-0812">Transmembrane</keyword>
<keyword evidence="4" id="KW-0410">Iron transport</keyword>
<evidence type="ECO:0000313" key="14">
    <source>
        <dbReference type="EMBL" id="GGG91782.1"/>
    </source>
</evidence>
<dbReference type="InterPro" id="IPR039426">
    <property type="entry name" value="TonB-dep_rcpt-like"/>
</dbReference>
<evidence type="ECO:0000256" key="5">
    <source>
        <dbReference type="ARBA" id="ARBA00022692"/>
    </source>
</evidence>
<dbReference type="Proteomes" id="UP000642938">
    <property type="component" value="Unassembled WGS sequence"/>
</dbReference>
<evidence type="ECO:0000256" key="4">
    <source>
        <dbReference type="ARBA" id="ARBA00022496"/>
    </source>
</evidence>